<dbReference type="EMBL" id="PDJI01000004">
    <property type="protein sequence ID" value="PFG39216.1"/>
    <property type="molecule type" value="Genomic_DNA"/>
</dbReference>
<feature type="transmembrane region" description="Helical" evidence="7">
    <location>
        <begin position="49"/>
        <end position="69"/>
    </location>
</feature>
<evidence type="ECO:0000256" key="1">
    <source>
        <dbReference type="ARBA" id="ARBA00004651"/>
    </source>
</evidence>
<evidence type="ECO:0000313" key="9">
    <source>
        <dbReference type="Proteomes" id="UP000222106"/>
    </source>
</evidence>
<protein>
    <submittedName>
        <fullName evidence="8">Membrane protein</fullName>
    </submittedName>
</protein>
<reference evidence="8 9" key="1">
    <citation type="submission" date="2017-10" db="EMBL/GenBank/DDBJ databases">
        <title>Sequencing the genomes of 1000 actinobacteria strains.</title>
        <authorList>
            <person name="Klenk H.-P."/>
        </authorList>
    </citation>
    <scope>NUCLEOTIDE SEQUENCE [LARGE SCALE GENOMIC DNA]</scope>
    <source>
        <strain evidence="8 9">DSM 21838</strain>
    </source>
</reference>
<feature type="transmembrane region" description="Helical" evidence="7">
    <location>
        <begin position="108"/>
        <end position="131"/>
    </location>
</feature>
<name>A0A2A9EKT4_9MICO</name>
<dbReference type="RefSeq" id="WP_098483358.1">
    <property type="nucleotide sequence ID" value="NZ_PDJI01000004.1"/>
</dbReference>
<evidence type="ECO:0000256" key="2">
    <source>
        <dbReference type="ARBA" id="ARBA00022475"/>
    </source>
</evidence>
<feature type="transmembrane region" description="Helical" evidence="7">
    <location>
        <begin position="198"/>
        <end position="217"/>
    </location>
</feature>
<dbReference type="PANTHER" id="PTHR30213">
    <property type="entry name" value="INNER MEMBRANE PROTEIN YHJD"/>
    <property type="match status" value="1"/>
</dbReference>
<feature type="transmembrane region" description="Helical" evidence="7">
    <location>
        <begin position="152"/>
        <end position="178"/>
    </location>
</feature>
<keyword evidence="3 7" id="KW-0812">Transmembrane</keyword>
<evidence type="ECO:0000256" key="7">
    <source>
        <dbReference type="SAM" id="Phobius"/>
    </source>
</evidence>
<sequence>MAQEGLGTSAPVRQTQVVGRRPSRRFMAGKALREFFNDECWDRAAGMTFFGALSVPPLAVAISSIFALAGQNEAAVTAVLDVLRLLAPDQESFEAVTRPVLALTDHPAAGFSLVVGLVTSLWLAAGYVGSFGRAMNQIYGVHEGRPLWRLQLWHLLTTVVLVAFGVLVTILLVVSGPVARAVGAVLGVGRTAVVVWEVVRWPVLLLAAVLVVALLHYATPNVRHPRFRWVSPGALVAIGLAAVATLGLRLYAYSGRFDLTYGGVLAGIVVVSLWMWIINMALLLGAEIDAEAIRARQLVAGIRAAETAIQLPVRDTRATERARRRQAADAARARSLRHSHGWRDDDEK</sequence>
<dbReference type="InterPro" id="IPR017039">
    <property type="entry name" value="Virul_fac_BrkB"/>
</dbReference>
<dbReference type="Proteomes" id="UP000222106">
    <property type="component" value="Unassembled WGS sequence"/>
</dbReference>
<dbReference type="GO" id="GO:0005886">
    <property type="term" value="C:plasma membrane"/>
    <property type="evidence" value="ECO:0007669"/>
    <property type="project" value="UniProtKB-SubCell"/>
</dbReference>
<evidence type="ECO:0000256" key="3">
    <source>
        <dbReference type="ARBA" id="ARBA00022692"/>
    </source>
</evidence>
<feature type="region of interest" description="Disordered" evidence="6">
    <location>
        <begin position="317"/>
        <end position="348"/>
    </location>
</feature>
<dbReference type="Pfam" id="PF03631">
    <property type="entry name" value="Virul_fac_BrkB"/>
    <property type="match status" value="1"/>
</dbReference>
<dbReference type="AlphaFoldDB" id="A0A2A9EKT4"/>
<keyword evidence="4 7" id="KW-1133">Transmembrane helix</keyword>
<accession>A0A2A9EKT4</accession>
<dbReference type="PANTHER" id="PTHR30213:SF0">
    <property type="entry name" value="UPF0761 MEMBRANE PROTEIN YIHY"/>
    <property type="match status" value="1"/>
</dbReference>
<keyword evidence="9" id="KW-1185">Reference proteome</keyword>
<keyword evidence="5 7" id="KW-0472">Membrane</keyword>
<comment type="caution">
    <text evidence="8">The sequence shown here is derived from an EMBL/GenBank/DDBJ whole genome shotgun (WGS) entry which is preliminary data.</text>
</comment>
<comment type="subcellular location">
    <subcellularLocation>
        <location evidence="1">Cell membrane</location>
        <topology evidence="1">Multi-pass membrane protein</topology>
    </subcellularLocation>
</comment>
<evidence type="ECO:0000256" key="4">
    <source>
        <dbReference type="ARBA" id="ARBA00022989"/>
    </source>
</evidence>
<evidence type="ECO:0000256" key="6">
    <source>
        <dbReference type="SAM" id="MobiDB-lite"/>
    </source>
</evidence>
<proteinExistence type="predicted"/>
<evidence type="ECO:0000256" key="5">
    <source>
        <dbReference type="ARBA" id="ARBA00023136"/>
    </source>
</evidence>
<evidence type="ECO:0000313" key="8">
    <source>
        <dbReference type="EMBL" id="PFG39216.1"/>
    </source>
</evidence>
<organism evidence="8 9">
    <name type="scientific">Georgenia soli</name>
    <dbReference type="NCBI Taxonomy" id="638953"/>
    <lineage>
        <taxon>Bacteria</taxon>
        <taxon>Bacillati</taxon>
        <taxon>Actinomycetota</taxon>
        <taxon>Actinomycetes</taxon>
        <taxon>Micrococcales</taxon>
        <taxon>Bogoriellaceae</taxon>
        <taxon>Georgenia</taxon>
    </lineage>
</organism>
<keyword evidence="2" id="KW-1003">Cell membrane</keyword>
<feature type="transmembrane region" description="Helical" evidence="7">
    <location>
        <begin position="264"/>
        <end position="286"/>
    </location>
</feature>
<gene>
    <name evidence="8" type="ORF">ATJ97_1714</name>
</gene>
<feature type="transmembrane region" description="Helical" evidence="7">
    <location>
        <begin position="229"/>
        <end position="252"/>
    </location>
</feature>